<dbReference type="GO" id="GO:0012507">
    <property type="term" value="C:ER to Golgi transport vesicle membrane"/>
    <property type="evidence" value="ECO:0007669"/>
    <property type="project" value="TreeGrafter"/>
</dbReference>
<keyword evidence="4 10" id="KW-0812">Transmembrane</keyword>
<comment type="subcellular location">
    <subcellularLocation>
        <location evidence="1">Membrane</location>
        <topology evidence="1">Single-pass type IV membrane protein</topology>
    </subcellularLocation>
</comment>
<keyword evidence="6 10" id="KW-1133">Transmembrane helix</keyword>
<evidence type="ECO:0000256" key="1">
    <source>
        <dbReference type="ARBA" id="ARBA00004211"/>
    </source>
</evidence>
<protein>
    <submittedName>
        <fullName evidence="12">Vesicle transport through interaction with t-SNAREs 1B</fullName>
    </submittedName>
</protein>
<keyword evidence="5" id="KW-0653">Protein transport</keyword>
<evidence type="ECO:0000256" key="4">
    <source>
        <dbReference type="ARBA" id="ARBA00022692"/>
    </source>
</evidence>
<dbReference type="InterPro" id="IPR000727">
    <property type="entry name" value="T_SNARE_dom"/>
</dbReference>
<evidence type="ECO:0000313" key="12">
    <source>
        <dbReference type="EMBL" id="MDE45141.1"/>
    </source>
</evidence>
<dbReference type="EMBL" id="GGYP01000370">
    <property type="protein sequence ID" value="MDE45141.1"/>
    <property type="molecule type" value="Transcribed_RNA"/>
</dbReference>
<evidence type="ECO:0000256" key="6">
    <source>
        <dbReference type="ARBA" id="ARBA00022989"/>
    </source>
</evidence>
<accession>A0A6G1S4J5</accession>
<dbReference type="PROSITE" id="PS50192">
    <property type="entry name" value="T_SNARE"/>
    <property type="match status" value="1"/>
</dbReference>
<feature type="coiled-coil region" evidence="9">
    <location>
        <begin position="37"/>
        <end position="85"/>
    </location>
</feature>
<evidence type="ECO:0000256" key="9">
    <source>
        <dbReference type="SAM" id="Coils"/>
    </source>
</evidence>
<dbReference type="GO" id="GO:0000149">
    <property type="term" value="F:SNARE binding"/>
    <property type="evidence" value="ECO:0007669"/>
    <property type="project" value="TreeGrafter"/>
</dbReference>
<dbReference type="GO" id="GO:0015031">
    <property type="term" value="P:protein transport"/>
    <property type="evidence" value="ECO:0007669"/>
    <property type="project" value="UniProtKB-KW"/>
</dbReference>
<feature type="domain" description="T-SNARE coiled-coil homology" evidence="11">
    <location>
        <begin position="38"/>
        <end position="82"/>
    </location>
</feature>
<organism evidence="12">
    <name type="scientific">Aceria tosichella</name>
    <name type="common">wheat curl mite</name>
    <dbReference type="NCBI Taxonomy" id="561515"/>
    <lineage>
        <taxon>Eukaryota</taxon>
        <taxon>Metazoa</taxon>
        <taxon>Ecdysozoa</taxon>
        <taxon>Arthropoda</taxon>
        <taxon>Chelicerata</taxon>
        <taxon>Arachnida</taxon>
        <taxon>Acari</taxon>
        <taxon>Acariformes</taxon>
        <taxon>Trombidiformes</taxon>
        <taxon>Prostigmata</taxon>
        <taxon>Eupodina</taxon>
        <taxon>Eriophyoidea</taxon>
        <taxon>Eriophyidae</taxon>
        <taxon>Eriophyinae</taxon>
        <taxon>Aceriini</taxon>
        <taxon>Aceria</taxon>
    </lineage>
</organism>
<reference evidence="12" key="1">
    <citation type="submission" date="2018-10" db="EMBL/GenBank/DDBJ databases">
        <title>Transcriptome assembly of Aceria tosichella (Wheat curl mite) Type 2.</title>
        <authorList>
            <person name="Scully E.D."/>
            <person name="Geib S.M."/>
            <person name="Palmer N.A."/>
            <person name="Gupta A.K."/>
            <person name="Sarath G."/>
            <person name="Tatineni S."/>
        </authorList>
    </citation>
    <scope>NUCLEOTIDE SEQUENCE</scope>
    <source>
        <strain evidence="12">LincolnNE</strain>
    </source>
</reference>
<dbReference type="PANTHER" id="PTHR21230:SF26">
    <property type="entry name" value="VESICLE TRANSPORT THROUGH INTERACTION WITH T-SNARES HOMOLOG 1A"/>
    <property type="match status" value="1"/>
</dbReference>
<evidence type="ECO:0000259" key="11">
    <source>
        <dbReference type="PROSITE" id="PS50192"/>
    </source>
</evidence>
<keyword evidence="8 10" id="KW-0472">Membrane</keyword>
<dbReference type="SMART" id="SM00397">
    <property type="entry name" value="t_SNARE"/>
    <property type="match status" value="1"/>
</dbReference>
<feature type="transmembrane region" description="Helical" evidence="10">
    <location>
        <begin position="91"/>
        <end position="110"/>
    </location>
</feature>
<dbReference type="SUPFAM" id="SSF58038">
    <property type="entry name" value="SNARE fusion complex"/>
    <property type="match status" value="1"/>
</dbReference>
<evidence type="ECO:0000256" key="8">
    <source>
        <dbReference type="ARBA" id="ARBA00023136"/>
    </source>
</evidence>
<dbReference type="Gene3D" id="1.20.5.110">
    <property type="match status" value="1"/>
</dbReference>
<comment type="similarity">
    <text evidence="2">Belongs to the VTI1 family.</text>
</comment>
<proteinExistence type="inferred from homology"/>
<dbReference type="GO" id="GO:0031201">
    <property type="term" value="C:SNARE complex"/>
    <property type="evidence" value="ECO:0007669"/>
    <property type="project" value="TreeGrafter"/>
</dbReference>
<dbReference type="GO" id="GO:0006906">
    <property type="term" value="P:vesicle fusion"/>
    <property type="evidence" value="ECO:0007669"/>
    <property type="project" value="TreeGrafter"/>
</dbReference>
<evidence type="ECO:0000256" key="10">
    <source>
        <dbReference type="SAM" id="Phobius"/>
    </source>
</evidence>
<gene>
    <name evidence="12" type="primary">Vti1b</name>
    <name evidence="12" type="ORF">g.960</name>
</gene>
<dbReference type="GO" id="GO:0005484">
    <property type="term" value="F:SNAP receptor activity"/>
    <property type="evidence" value="ECO:0007669"/>
    <property type="project" value="TreeGrafter"/>
</dbReference>
<dbReference type="GO" id="GO:0005789">
    <property type="term" value="C:endoplasmic reticulum membrane"/>
    <property type="evidence" value="ECO:0007669"/>
    <property type="project" value="TreeGrafter"/>
</dbReference>
<dbReference type="PANTHER" id="PTHR21230">
    <property type="entry name" value="VESICLE TRANSPORT V-SNARE PROTEIN VTI1-RELATED"/>
    <property type="match status" value="1"/>
</dbReference>
<evidence type="ECO:0000256" key="7">
    <source>
        <dbReference type="ARBA" id="ARBA00023054"/>
    </source>
</evidence>
<dbReference type="GO" id="GO:0031902">
    <property type="term" value="C:late endosome membrane"/>
    <property type="evidence" value="ECO:0007669"/>
    <property type="project" value="TreeGrafter"/>
</dbReference>
<dbReference type="GO" id="GO:0005794">
    <property type="term" value="C:Golgi apparatus"/>
    <property type="evidence" value="ECO:0007669"/>
    <property type="project" value="TreeGrafter"/>
</dbReference>
<evidence type="ECO:0000256" key="3">
    <source>
        <dbReference type="ARBA" id="ARBA00022448"/>
    </source>
</evidence>
<dbReference type="Pfam" id="PF12352">
    <property type="entry name" value="V-SNARE_C"/>
    <property type="match status" value="1"/>
</dbReference>
<evidence type="ECO:0000256" key="5">
    <source>
        <dbReference type="ARBA" id="ARBA00022927"/>
    </source>
</evidence>
<dbReference type="AlphaFoldDB" id="A0A6G1S4J5"/>
<sequence>MMSRQGDSEQQVYPNATKNLRVFRSVNKRVNRAEVICRETQEIAEETLDELAQQRESLGRIRDGVVNSNRELEEANKNLRRMYVRVFTSKLLLSLIIVFEIIIIVAQIYLKFIKSHKNKSNGNST</sequence>
<dbReference type="FunFam" id="1.20.5.110:FF:000002">
    <property type="entry name" value="Vesicle transport through interaction with t-SNAREsB"/>
    <property type="match status" value="1"/>
</dbReference>
<keyword evidence="7 9" id="KW-0175">Coiled coil</keyword>
<keyword evidence="3" id="KW-0813">Transport</keyword>
<name>A0A6G1S4J5_9ACAR</name>
<evidence type="ECO:0000256" key="2">
    <source>
        <dbReference type="ARBA" id="ARBA00006108"/>
    </source>
</evidence>